<proteinExistence type="predicted"/>
<dbReference type="Pfam" id="PF03087">
    <property type="entry name" value="BPS1"/>
    <property type="match status" value="1"/>
</dbReference>
<evidence type="ECO:0000313" key="1">
    <source>
        <dbReference type="EMBL" id="KAJ8422333.1"/>
    </source>
</evidence>
<dbReference type="Proteomes" id="UP001153076">
    <property type="component" value="Unassembled WGS sequence"/>
</dbReference>
<reference evidence="1" key="1">
    <citation type="submission" date="2022-04" db="EMBL/GenBank/DDBJ databases">
        <title>Carnegiea gigantea Genome sequencing and assembly v2.</title>
        <authorList>
            <person name="Copetti D."/>
            <person name="Sanderson M.J."/>
            <person name="Burquez A."/>
            <person name="Wojciechowski M.F."/>
        </authorList>
    </citation>
    <scope>NUCLEOTIDE SEQUENCE</scope>
    <source>
        <strain evidence="1">SGP5-SGP5p</strain>
        <tissue evidence="1">Aerial part</tissue>
    </source>
</reference>
<sequence>MYFVFSSSETINIGLSGLAELRINEILILPRTQRALSLGQDKSCAGEMLKGCSMLLNASNDVKEIVFQQSETTRGLQSAPTIGQDILRIQRDVAGGGSGDPTDPTLPSPGMRVHVAPIETKSCLISYEHRSIGQVRTRTWPEMKTIRSNLTRTQTINLLMTSST</sequence>
<protein>
    <submittedName>
        <fullName evidence="1">Uncharacterized protein</fullName>
    </submittedName>
</protein>
<keyword evidence="2" id="KW-1185">Reference proteome</keyword>
<dbReference type="InterPro" id="IPR004320">
    <property type="entry name" value="BPS1_pln"/>
</dbReference>
<comment type="caution">
    <text evidence="1">The sequence shown here is derived from an EMBL/GenBank/DDBJ whole genome shotgun (WGS) entry which is preliminary data.</text>
</comment>
<gene>
    <name evidence="1" type="ORF">Cgig2_000441</name>
</gene>
<organism evidence="1 2">
    <name type="scientific">Carnegiea gigantea</name>
    <dbReference type="NCBI Taxonomy" id="171969"/>
    <lineage>
        <taxon>Eukaryota</taxon>
        <taxon>Viridiplantae</taxon>
        <taxon>Streptophyta</taxon>
        <taxon>Embryophyta</taxon>
        <taxon>Tracheophyta</taxon>
        <taxon>Spermatophyta</taxon>
        <taxon>Magnoliopsida</taxon>
        <taxon>eudicotyledons</taxon>
        <taxon>Gunneridae</taxon>
        <taxon>Pentapetalae</taxon>
        <taxon>Caryophyllales</taxon>
        <taxon>Cactineae</taxon>
        <taxon>Cactaceae</taxon>
        <taxon>Cactoideae</taxon>
        <taxon>Echinocereeae</taxon>
        <taxon>Carnegiea</taxon>
    </lineage>
</organism>
<dbReference type="AlphaFoldDB" id="A0A9Q1GPK1"/>
<dbReference type="GO" id="GO:0048367">
    <property type="term" value="P:shoot system development"/>
    <property type="evidence" value="ECO:0007669"/>
    <property type="project" value="InterPro"/>
</dbReference>
<dbReference type="GO" id="GO:0048364">
    <property type="term" value="P:root development"/>
    <property type="evidence" value="ECO:0007669"/>
    <property type="project" value="InterPro"/>
</dbReference>
<accession>A0A9Q1GPK1</accession>
<dbReference type="EMBL" id="JAKOGI010002292">
    <property type="protein sequence ID" value="KAJ8422333.1"/>
    <property type="molecule type" value="Genomic_DNA"/>
</dbReference>
<evidence type="ECO:0000313" key="2">
    <source>
        <dbReference type="Proteomes" id="UP001153076"/>
    </source>
</evidence>
<name>A0A9Q1GPK1_9CARY</name>